<dbReference type="GO" id="GO:0005524">
    <property type="term" value="F:ATP binding"/>
    <property type="evidence" value="ECO:0007669"/>
    <property type="project" value="UniProtKB-KW"/>
</dbReference>
<keyword evidence="5" id="KW-0479">Metal-binding</keyword>
<reference evidence="6 7" key="1">
    <citation type="submission" date="2014-08" db="EMBL/GenBank/DDBJ databases">
        <title>Complete genome sequence of Corynebacterium aquilae S-613T(T) (=DSM 44791(T)), isolated from the choana of a healthy golden eagle.</title>
        <authorList>
            <person name="Ruckert C."/>
            <person name="Albersmeier A."/>
            <person name="Winkler A."/>
            <person name="Kalinowski J."/>
        </authorList>
    </citation>
    <scope>NUCLEOTIDE SEQUENCE [LARGE SCALE GENOMIC DNA]</scope>
    <source>
        <strain evidence="6 7">S-613</strain>
    </source>
</reference>
<protein>
    <recommendedName>
        <fullName evidence="5">5-formyltetrahydrofolate cyclo-ligase</fullName>
        <ecNumber evidence="5">6.3.3.2</ecNumber>
    </recommendedName>
</protein>
<keyword evidence="7" id="KW-1185">Reference proteome</keyword>
<dbReference type="AlphaFoldDB" id="A0A1L7CEQ0"/>
<feature type="binding site" evidence="4">
    <location>
        <position position="51"/>
    </location>
    <ligand>
        <name>substrate</name>
    </ligand>
</feature>
<evidence type="ECO:0000256" key="3">
    <source>
        <dbReference type="ARBA" id="ARBA00022840"/>
    </source>
</evidence>
<dbReference type="GO" id="GO:0035999">
    <property type="term" value="P:tetrahydrofolate interconversion"/>
    <property type="evidence" value="ECO:0007669"/>
    <property type="project" value="TreeGrafter"/>
</dbReference>
<dbReference type="Pfam" id="PF01812">
    <property type="entry name" value="5-FTHF_cyc-lig"/>
    <property type="match status" value="1"/>
</dbReference>
<evidence type="ECO:0000256" key="4">
    <source>
        <dbReference type="PIRSR" id="PIRSR006806-1"/>
    </source>
</evidence>
<comment type="cofactor">
    <cofactor evidence="5">
        <name>Mg(2+)</name>
        <dbReference type="ChEBI" id="CHEBI:18420"/>
    </cofactor>
</comment>
<dbReference type="Gene3D" id="3.40.50.10420">
    <property type="entry name" value="NagB/RpiA/CoA transferase-like"/>
    <property type="match status" value="1"/>
</dbReference>
<evidence type="ECO:0000313" key="6">
    <source>
        <dbReference type="EMBL" id="APT84350.1"/>
    </source>
</evidence>
<evidence type="ECO:0000313" key="7">
    <source>
        <dbReference type="Proteomes" id="UP000185478"/>
    </source>
</evidence>
<accession>A0A1L7CEQ0</accession>
<feature type="binding site" evidence="4">
    <location>
        <begin position="123"/>
        <end position="131"/>
    </location>
    <ligand>
        <name>ATP</name>
        <dbReference type="ChEBI" id="CHEBI:30616"/>
    </ligand>
</feature>
<gene>
    <name evidence="6" type="ORF">CAQU_03885</name>
</gene>
<keyword evidence="2 4" id="KW-0547">Nucleotide-binding</keyword>
<comment type="similarity">
    <text evidence="1 5">Belongs to the 5-formyltetrahydrofolate cyclo-ligase family.</text>
</comment>
<dbReference type="STRING" id="1431546.CAQU_03885"/>
<keyword evidence="5" id="KW-0460">Magnesium</keyword>
<dbReference type="PIRSF" id="PIRSF006806">
    <property type="entry name" value="FTHF_cligase"/>
    <property type="match status" value="1"/>
</dbReference>
<proteinExistence type="inferred from homology"/>
<sequence>MAAAKQSIRAQIRQARQLRAHGELDDAIAAHAASLSHGAAQVAAYFPTTGEPGGQSLLPALSKHCRPLIPRTLEDAEMDLGWADGPLIPTSFGAQEPVAGGHAFSTCDLIFVPALACTRDGYRLGQGGGFYDRALVDVNAPVIALLYDEEVLNELPVEEHDMRVSGVITPSGLFWCNGTKN</sequence>
<keyword evidence="3 4" id="KW-0067">ATP-binding</keyword>
<name>A0A1L7CEQ0_9CORY</name>
<dbReference type="EC" id="6.3.3.2" evidence="5"/>
<evidence type="ECO:0000256" key="5">
    <source>
        <dbReference type="RuleBase" id="RU361279"/>
    </source>
</evidence>
<dbReference type="PANTHER" id="PTHR23407">
    <property type="entry name" value="ATPASE INHIBITOR/5-FORMYLTETRAHYDROFOLATE CYCLO-LIGASE"/>
    <property type="match status" value="1"/>
</dbReference>
<evidence type="ECO:0000256" key="1">
    <source>
        <dbReference type="ARBA" id="ARBA00010638"/>
    </source>
</evidence>
<dbReference type="PANTHER" id="PTHR23407:SF1">
    <property type="entry name" value="5-FORMYLTETRAHYDROFOLATE CYCLO-LIGASE"/>
    <property type="match status" value="1"/>
</dbReference>
<feature type="binding site" evidence="4">
    <location>
        <begin position="5"/>
        <end position="9"/>
    </location>
    <ligand>
        <name>ATP</name>
        <dbReference type="ChEBI" id="CHEBI:30616"/>
    </ligand>
</feature>
<dbReference type="InterPro" id="IPR037171">
    <property type="entry name" value="NagB/RpiA_transferase-like"/>
</dbReference>
<dbReference type="InterPro" id="IPR024185">
    <property type="entry name" value="FTHF_cligase-like_sf"/>
</dbReference>
<dbReference type="NCBIfam" id="TIGR02727">
    <property type="entry name" value="MTHFS_bact"/>
    <property type="match status" value="1"/>
</dbReference>
<dbReference type="GO" id="GO:0030272">
    <property type="term" value="F:5-formyltetrahydrofolate cyclo-ligase activity"/>
    <property type="evidence" value="ECO:0007669"/>
    <property type="project" value="UniProtKB-EC"/>
</dbReference>
<dbReference type="GO" id="GO:0046872">
    <property type="term" value="F:metal ion binding"/>
    <property type="evidence" value="ECO:0007669"/>
    <property type="project" value="UniProtKB-KW"/>
</dbReference>
<dbReference type="SUPFAM" id="SSF100950">
    <property type="entry name" value="NagB/RpiA/CoA transferase-like"/>
    <property type="match status" value="1"/>
</dbReference>
<dbReference type="InterPro" id="IPR002698">
    <property type="entry name" value="FTHF_cligase"/>
</dbReference>
<dbReference type="Proteomes" id="UP000185478">
    <property type="component" value="Chromosome"/>
</dbReference>
<dbReference type="GO" id="GO:0009396">
    <property type="term" value="P:folic acid-containing compound biosynthetic process"/>
    <property type="evidence" value="ECO:0007669"/>
    <property type="project" value="TreeGrafter"/>
</dbReference>
<dbReference type="KEGG" id="caqu:CAQU_03885"/>
<evidence type="ECO:0000256" key="2">
    <source>
        <dbReference type="ARBA" id="ARBA00022741"/>
    </source>
</evidence>
<comment type="catalytic activity">
    <reaction evidence="5">
        <text>(6S)-5-formyl-5,6,7,8-tetrahydrofolate + ATP = (6R)-5,10-methenyltetrahydrofolate + ADP + phosphate</text>
        <dbReference type="Rhea" id="RHEA:10488"/>
        <dbReference type="ChEBI" id="CHEBI:30616"/>
        <dbReference type="ChEBI" id="CHEBI:43474"/>
        <dbReference type="ChEBI" id="CHEBI:57455"/>
        <dbReference type="ChEBI" id="CHEBI:57457"/>
        <dbReference type="ChEBI" id="CHEBI:456216"/>
        <dbReference type="EC" id="6.3.3.2"/>
    </reaction>
</comment>
<organism evidence="6 7">
    <name type="scientific">Corynebacterium aquilae DSM 44791</name>
    <dbReference type="NCBI Taxonomy" id="1431546"/>
    <lineage>
        <taxon>Bacteria</taxon>
        <taxon>Bacillati</taxon>
        <taxon>Actinomycetota</taxon>
        <taxon>Actinomycetes</taxon>
        <taxon>Mycobacteriales</taxon>
        <taxon>Corynebacteriaceae</taxon>
        <taxon>Corynebacterium</taxon>
    </lineage>
</organism>
<dbReference type="EMBL" id="CP009245">
    <property type="protein sequence ID" value="APT84350.1"/>
    <property type="molecule type" value="Genomic_DNA"/>
</dbReference>